<evidence type="ECO:0000313" key="3">
    <source>
        <dbReference type="Proteomes" id="UP001519363"/>
    </source>
</evidence>
<organism evidence="2 3">
    <name type="scientific">Crossiella equi</name>
    <dbReference type="NCBI Taxonomy" id="130796"/>
    <lineage>
        <taxon>Bacteria</taxon>
        <taxon>Bacillati</taxon>
        <taxon>Actinomycetota</taxon>
        <taxon>Actinomycetes</taxon>
        <taxon>Pseudonocardiales</taxon>
        <taxon>Pseudonocardiaceae</taxon>
        <taxon>Crossiella</taxon>
    </lineage>
</organism>
<evidence type="ECO:0000313" key="2">
    <source>
        <dbReference type="EMBL" id="MBP2471279.1"/>
    </source>
</evidence>
<proteinExistence type="predicted"/>
<evidence type="ECO:0000256" key="1">
    <source>
        <dbReference type="SAM" id="MobiDB-lite"/>
    </source>
</evidence>
<name>A0ABS5A4W6_9PSEU</name>
<reference evidence="2 3" key="1">
    <citation type="submission" date="2021-03" db="EMBL/GenBank/DDBJ databases">
        <title>Sequencing the genomes of 1000 actinobacteria strains.</title>
        <authorList>
            <person name="Klenk H.-P."/>
        </authorList>
    </citation>
    <scope>NUCLEOTIDE SEQUENCE [LARGE SCALE GENOMIC DNA]</scope>
    <source>
        <strain evidence="2 3">DSM 44580</strain>
    </source>
</reference>
<comment type="caution">
    <text evidence="2">The sequence shown here is derived from an EMBL/GenBank/DDBJ whole genome shotgun (WGS) entry which is preliminary data.</text>
</comment>
<feature type="region of interest" description="Disordered" evidence="1">
    <location>
        <begin position="1"/>
        <end position="32"/>
    </location>
</feature>
<accession>A0ABS5A4W6</accession>
<dbReference type="EMBL" id="JAGIOO010000001">
    <property type="protein sequence ID" value="MBP2471279.1"/>
    <property type="molecule type" value="Genomic_DNA"/>
</dbReference>
<sequence>MPGASCPVPLNPKSHPAQDHDRDARAHPDGYLRHRVEIQVKWEITDS</sequence>
<dbReference type="RefSeq" id="WP_158103372.1">
    <property type="nucleotide sequence ID" value="NZ_JAGIOO010000001.1"/>
</dbReference>
<keyword evidence="3" id="KW-1185">Reference proteome</keyword>
<gene>
    <name evidence="2" type="ORF">JOF53_000151</name>
</gene>
<dbReference type="Proteomes" id="UP001519363">
    <property type="component" value="Unassembled WGS sequence"/>
</dbReference>
<protein>
    <submittedName>
        <fullName evidence="2">Uncharacterized protein</fullName>
    </submittedName>
</protein>
<feature type="compositionally biased region" description="Basic and acidic residues" evidence="1">
    <location>
        <begin position="16"/>
        <end position="32"/>
    </location>
</feature>